<name>A0A1L8DP23_9DIPT</name>
<reference evidence="2" key="1">
    <citation type="submission" date="2016-12" db="EMBL/GenBank/DDBJ databases">
        <title>An insight into the sialome and mialome of the sand fly, Nyssomyia neivai.</title>
        <authorList>
            <person name="Sebastian V."/>
            <person name="Goulart T.M."/>
            <person name="Oliveira W."/>
            <person name="Calvo E."/>
            <person name="Oliveira L.F."/>
            <person name="Pinto M.C."/>
            <person name="Rosselino A.M."/>
            <person name="Ribeiro J.M."/>
        </authorList>
    </citation>
    <scope>NUCLEOTIDE SEQUENCE</scope>
</reference>
<evidence type="ECO:0000256" key="1">
    <source>
        <dbReference type="SAM" id="SignalP"/>
    </source>
</evidence>
<dbReference type="PROSITE" id="PS51257">
    <property type="entry name" value="PROKAR_LIPOPROTEIN"/>
    <property type="match status" value="1"/>
</dbReference>
<dbReference type="EMBL" id="GFDF01005872">
    <property type="protein sequence ID" value="JAV08212.1"/>
    <property type="molecule type" value="Transcribed_RNA"/>
</dbReference>
<proteinExistence type="predicted"/>
<organism evidence="2">
    <name type="scientific">Nyssomyia neivai</name>
    <dbReference type="NCBI Taxonomy" id="330878"/>
    <lineage>
        <taxon>Eukaryota</taxon>
        <taxon>Metazoa</taxon>
        <taxon>Ecdysozoa</taxon>
        <taxon>Arthropoda</taxon>
        <taxon>Hexapoda</taxon>
        <taxon>Insecta</taxon>
        <taxon>Pterygota</taxon>
        <taxon>Neoptera</taxon>
        <taxon>Endopterygota</taxon>
        <taxon>Diptera</taxon>
        <taxon>Nematocera</taxon>
        <taxon>Psychodoidea</taxon>
        <taxon>Psychodidae</taxon>
        <taxon>Nyssomyia</taxon>
    </lineage>
</organism>
<feature type="chain" id="PRO_5009875500" evidence="1">
    <location>
        <begin position="24"/>
        <end position="233"/>
    </location>
</feature>
<evidence type="ECO:0000313" key="2">
    <source>
        <dbReference type="EMBL" id="JAV08212.1"/>
    </source>
</evidence>
<feature type="signal peptide" evidence="1">
    <location>
        <begin position="1"/>
        <end position="23"/>
    </location>
</feature>
<sequence length="233" mass="25304">MVFKVQLFSTIFCGCLLLGSTLPVIDLTGHSIPISETLVENEALAIGDDPLPESEQSLVKLVSEQNVTSNGTVKDLYVIRAVVYEIGILTDVPENETYTGDEDEVINERVDLTFFNAHKNDTHLDLGSIPLPVQTNISGQVLTGIAPINIGAIDVEHPEEILETLPITGTIVNITKSESSMFVINTSNVTFDQLNTYLDEDDLTKIPVVSNAIPAVEKLETNIPLSEALSDLL</sequence>
<keyword evidence="1" id="KW-0732">Signal</keyword>
<dbReference type="AlphaFoldDB" id="A0A1L8DP23"/>
<accession>A0A1L8DP23</accession>
<protein>
    <submittedName>
        <fullName evidence="2">Putative conserved secreted protein</fullName>
    </submittedName>
</protein>